<dbReference type="SMART" id="SM00382">
    <property type="entry name" value="AAA"/>
    <property type="match status" value="1"/>
</dbReference>
<proteinExistence type="predicted"/>
<organism evidence="5 6">
    <name type="scientific">Cytobacillus horneckiae</name>
    <dbReference type="NCBI Taxonomy" id="549687"/>
    <lineage>
        <taxon>Bacteria</taxon>
        <taxon>Bacillati</taxon>
        <taxon>Bacillota</taxon>
        <taxon>Bacilli</taxon>
        <taxon>Bacillales</taxon>
        <taxon>Bacillaceae</taxon>
        <taxon>Cytobacillus</taxon>
    </lineage>
</organism>
<dbReference type="PROSITE" id="PS00211">
    <property type="entry name" value="ABC_TRANSPORTER_1"/>
    <property type="match status" value="1"/>
</dbReference>
<dbReference type="SUPFAM" id="SSF52540">
    <property type="entry name" value="P-loop containing nucleoside triphosphate hydrolases"/>
    <property type="match status" value="1"/>
</dbReference>
<dbReference type="PROSITE" id="PS50893">
    <property type="entry name" value="ABC_TRANSPORTER_2"/>
    <property type="match status" value="1"/>
</dbReference>
<dbReference type="Proteomes" id="UP000233343">
    <property type="component" value="Unassembled WGS sequence"/>
</dbReference>
<dbReference type="GO" id="GO:0005524">
    <property type="term" value="F:ATP binding"/>
    <property type="evidence" value="ECO:0007669"/>
    <property type="project" value="UniProtKB-KW"/>
</dbReference>
<dbReference type="InterPro" id="IPR027417">
    <property type="entry name" value="P-loop_NTPase"/>
</dbReference>
<feature type="domain" description="ABC transporter" evidence="4">
    <location>
        <begin position="15"/>
        <end position="253"/>
    </location>
</feature>
<evidence type="ECO:0000256" key="3">
    <source>
        <dbReference type="ARBA" id="ARBA00022840"/>
    </source>
</evidence>
<dbReference type="Gene3D" id="3.40.50.300">
    <property type="entry name" value="P-loop containing nucleotide triphosphate hydrolases"/>
    <property type="match status" value="1"/>
</dbReference>
<gene>
    <name evidence="5" type="ORF">CWS20_04185</name>
</gene>
<evidence type="ECO:0000259" key="4">
    <source>
        <dbReference type="PROSITE" id="PS50893"/>
    </source>
</evidence>
<evidence type="ECO:0000313" key="5">
    <source>
        <dbReference type="EMBL" id="PKG30200.1"/>
    </source>
</evidence>
<dbReference type="GO" id="GO:0016887">
    <property type="term" value="F:ATP hydrolysis activity"/>
    <property type="evidence" value="ECO:0007669"/>
    <property type="project" value="InterPro"/>
</dbReference>
<dbReference type="InterPro" id="IPR050319">
    <property type="entry name" value="ABC_transp_ATP-bind"/>
</dbReference>
<dbReference type="CDD" id="cd03257">
    <property type="entry name" value="ABC_NikE_OppD_transporters"/>
    <property type="match status" value="1"/>
</dbReference>
<dbReference type="InterPro" id="IPR003593">
    <property type="entry name" value="AAA+_ATPase"/>
</dbReference>
<evidence type="ECO:0000313" key="6">
    <source>
        <dbReference type="Proteomes" id="UP000233343"/>
    </source>
</evidence>
<name>A0A2N0ZL07_9BACI</name>
<evidence type="ECO:0000256" key="1">
    <source>
        <dbReference type="ARBA" id="ARBA00022448"/>
    </source>
</evidence>
<reference evidence="5 6" key="1">
    <citation type="journal article" date="2010" name="Int. J. Syst. Evol. Microbiol.">
        <title>Bacillus horneckiae sp. nov., isolated from a spacecraft-assembly clean room.</title>
        <authorList>
            <person name="Vaishampayan P."/>
            <person name="Probst A."/>
            <person name="Krishnamurthi S."/>
            <person name="Ghosh S."/>
            <person name="Osman S."/>
            <person name="McDowall A."/>
            <person name="Ruckmani A."/>
            <person name="Mayilraj S."/>
            <person name="Venkateswaran K."/>
        </authorList>
    </citation>
    <scope>NUCLEOTIDE SEQUENCE [LARGE SCALE GENOMIC DNA]</scope>
    <source>
        <strain evidence="6">1PO1SC</strain>
    </source>
</reference>
<keyword evidence="2" id="KW-0547">Nucleotide-binding</keyword>
<accession>A0A2N0ZL07</accession>
<dbReference type="InterPro" id="IPR003439">
    <property type="entry name" value="ABC_transporter-like_ATP-bd"/>
</dbReference>
<comment type="caution">
    <text evidence="5">The sequence shown here is derived from an EMBL/GenBank/DDBJ whole genome shotgun (WGS) entry which is preliminary data.</text>
</comment>
<sequence length="258" mass="29466">MMLLELRNVTKEYPLRARSLFKPRPCHTAVKQINLQIKKGECVGLVGESGSGKSTIAKLIMKMESVTTGQIILSGHPIHERNMKDLKLYKHIQLVFQDSSSSLHPKMKVRQILAEPLCNYFSLENAMLEASIQELLMLVKLDASLLNRYPHQLSGGQKQRVCIAKALAVKPEIIIFDESIASLDQHSQIEIINMLKLIKQKQKISYLFITHDLKSTQKLCDRVMVIYQGEIVEAFSSMDSHQFSHPYTRLLFQDFEAK</sequence>
<keyword evidence="6" id="KW-1185">Reference proteome</keyword>
<protein>
    <submittedName>
        <fullName evidence="5">Nickel ABC transporter ATP-binding protein</fullName>
    </submittedName>
</protein>
<dbReference type="AlphaFoldDB" id="A0A2N0ZL07"/>
<dbReference type="PANTHER" id="PTHR43776">
    <property type="entry name" value="TRANSPORT ATP-BINDING PROTEIN"/>
    <property type="match status" value="1"/>
</dbReference>
<keyword evidence="1" id="KW-0813">Transport</keyword>
<evidence type="ECO:0000256" key="2">
    <source>
        <dbReference type="ARBA" id="ARBA00022741"/>
    </source>
</evidence>
<dbReference type="GO" id="GO:0055085">
    <property type="term" value="P:transmembrane transport"/>
    <property type="evidence" value="ECO:0007669"/>
    <property type="project" value="UniProtKB-ARBA"/>
</dbReference>
<dbReference type="EMBL" id="PISD01000008">
    <property type="protein sequence ID" value="PKG30200.1"/>
    <property type="molecule type" value="Genomic_DNA"/>
</dbReference>
<dbReference type="PANTHER" id="PTHR43776:SF8">
    <property type="entry name" value="ABC TRANSPORTER, ATP-BINDING PROTEIN"/>
    <property type="match status" value="1"/>
</dbReference>
<dbReference type="Pfam" id="PF00005">
    <property type="entry name" value="ABC_tran"/>
    <property type="match status" value="1"/>
</dbReference>
<dbReference type="InterPro" id="IPR017871">
    <property type="entry name" value="ABC_transporter-like_CS"/>
</dbReference>
<keyword evidence="3 5" id="KW-0067">ATP-binding</keyword>